<comment type="caution">
    <text evidence="1">The sequence shown here is derived from an EMBL/GenBank/DDBJ whole genome shotgun (WGS) entry which is preliminary data.</text>
</comment>
<dbReference type="EMBL" id="JARJBB010000012">
    <property type="protein sequence ID" value="MDF3301315.1"/>
    <property type="molecule type" value="Genomic_DNA"/>
</dbReference>
<accession>A0ABT6A9H9</accession>
<reference evidence="1 2" key="1">
    <citation type="submission" date="2023-03" db="EMBL/GenBank/DDBJ databases">
        <title>Draft genome sequence of Streptomyces sp. K1PA1 isolated from peat swamp forest in Thailand.</title>
        <authorList>
            <person name="Klaysubun C."/>
            <person name="Duangmal K."/>
        </authorList>
    </citation>
    <scope>NUCLEOTIDE SEQUENCE [LARGE SCALE GENOMIC DNA]</scope>
    <source>
        <strain evidence="1 2">K1PA1</strain>
    </source>
</reference>
<protein>
    <submittedName>
        <fullName evidence="1">Uncharacterized protein</fullName>
    </submittedName>
</protein>
<gene>
    <name evidence="1" type="ORF">P3H78_22335</name>
</gene>
<sequence>MSSRARPKAEVAGGMSAKVLERFPAGAPRGSWPAEEFAARRRAEGEPATVVMDLKEDAFLVVVPAPEDD</sequence>
<name>A0ABT6A9H9_9ACTN</name>
<evidence type="ECO:0000313" key="2">
    <source>
        <dbReference type="Proteomes" id="UP001221150"/>
    </source>
</evidence>
<proteinExistence type="predicted"/>
<keyword evidence="2" id="KW-1185">Reference proteome</keyword>
<dbReference type="RefSeq" id="WP_276110958.1">
    <property type="nucleotide sequence ID" value="NZ_JARJBB010000012.1"/>
</dbReference>
<evidence type="ECO:0000313" key="1">
    <source>
        <dbReference type="EMBL" id="MDF3301315.1"/>
    </source>
</evidence>
<dbReference type="Proteomes" id="UP001221150">
    <property type="component" value="Unassembled WGS sequence"/>
</dbReference>
<organism evidence="1 2">
    <name type="scientific">Streptomyces tropicalis</name>
    <dbReference type="NCBI Taxonomy" id="3034234"/>
    <lineage>
        <taxon>Bacteria</taxon>
        <taxon>Bacillati</taxon>
        <taxon>Actinomycetota</taxon>
        <taxon>Actinomycetes</taxon>
        <taxon>Kitasatosporales</taxon>
        <taxon>Streptomycetaceae</taxon>
        <taxon>Streptomyces</taxon>
    </lineage>
</organism>